<gene>
    <name evidence="5" type="primary">xdhB</name>
    <name evidence="5" type="ORF">U0C82_02475</name>
</gene>
<keyword evidence="1" id="KW-0500">Molybdenum</keyword>
<dbReference type="EC" id="1.17.1.4" evidence="5"/>
<evidence type="ECO:0000256" key="2">
    <source>
        <dbReference type="ARBA" id="ARBA00023002"/>
    </source>
</evidence>
<dbReference type="SMART" id="SM01008">
    <property type="entry name" value="Ald_Xan_dh_C"/>
    <property type="match status" value="1"/>
</dbReference>
<dbReference type="SUPFAM" id="SSF54665">
    <property type="entry name" value="CO dehydrogenase molybdoprotein N-domain-like"/>
    <property type="match status" value="1"/>
</dbReference>
<dbReference type="RefSeq" id="WP_322185466.1">
    <property type="nucleotide sequence ID" value="NZ_JAXLPB010000001.1"/>
</dbReference>
<evidence type="ECO:0000256" key="1">
    <source>
        <dbReference type="ARBA" id="ARBA00022505"/>
    </source>
</evidence>
<accession>A0ABU5HY03</accession>
<dbReference type="EMBL" id="JAXLPB010000001">
    <property type="protein sequence ID" value="MDY8108015.1"/>
    <property type="molecule type" value="Genomic_DNA"/>
</dbReference>
<dbReference type="PANTHER" id="PTHR11908:SF132">
    <property type="entry name" value="ALDEHYDE OXIDASE 1-RELATED"/>
    <property type="match status" value="1"/>
</dbReference>
<dbReference type="Gene3D" id="3.90.1170.50">
    <property type="entry name" value="Aldehyde oxidase/xanthine dehydrogenase, a/b hammerhead"/>
    <property type="match status" value="1"/>
</dbReference>
<dbReference type="SUPFAM" id="SSF56003">
    <property type="entry name" value="Molybdenum cofactor-binding domain"/>
    <property type="match status" value="1"/>
</dbReference>
<dbReference type="Pfam" id="PF20256">
    <property type="entry name" value="MoCoBD_2"/>
    <property type="match status" value="1"/>
</dbReference>
<dbReference type="GO" id="GO:0004854">
    <property type="term" value="F:xanthine dehydrogenase activity"/>
    <property type="evidence" value="ECO:0007669"/>
    <property type="project" value="UniProtKB-EC"/>
</dbReference>
<evidence type="ECO:0000256" key="3">
    <source>
        <dbReference type="SAM" id="MobiDB-lite"/>
    </source>
</evidence>
<comment type="caution">
    <text evidence="5">The sequence shown here is derived from an EMBL/GenBank/DDBJ whole genome shotgun (WGS) entry which is preliminary data.</text>
</comment>
<dbReference type="InterPro" id="IPR008274">
    <property type="entry name" value="AldOxase/xan_DH_MoCoBD1"/>
</dbReference>
<protein>
    <submittedName>
        <fullName evidence="5">Xanthine dehydrogenase molybdopterin binding subunit</fullName>
        <ecNumber evidence="5">1.17.1.4</ecNumber>
    </submittedName>
</protein>
<feature type="region of interest" description="Disordered" evidence="3">
    <location>
        <begin position="1"/>
        <end position="47"/>
    </location>
</feature>
<sequence length="798" mass="85840">MDETRIQDRSGAGEPSIADLEETAPTRQAAISGGVRTPRPHDSGAMHVRGTARYTDDEPELPGTLHIYIAQSIHAHARIVSLDVAKVREAPGVACVLTADDIPGQNDYSPVFGDDPILAEDEVHCIGQPVFAVAATSRDLARRAAMLGIVEYEVLPHAILIDEAIRASDLANEDLLPAHTMQLGDWNAAIASAACSIDGRIEVGGQDHFYLEGQIATAAPLEDGDVFVRSSTQHPSEVQHNVAKMLGVPDHAVTVEVRRMGGGFGGKESQPALFACLAALVAVKTGRPAKCRLDRDDDMVMTGKRHEVRIDYRLGFDADGRIAGADFAHVVRCGASKDLSGAIADRAMFHADNAYDLKAARIHSRRVKTNTVSNTAFRGFGGPQGMVGIERALDRVAHLTGRDPLDVRKANFYAPPGQTPGTTPYHMAVTDCVISEIVDELEASSDYRARRKAVSEFNASSAILKKGLALTPVKFGISFTTSHLNQAGALVHVYKDGSVHLNHGGTEMGQGLFTKVAQVVAEEFQIDLERVKITATSTAKVPNTSATAASSGSDLNGMAAQAAARTIRRRLVDFASARYRVPKEAIAFKANRVVIGETEKRFSDLVGEAYLARVPLSSTGFYATPGVAYDRERASGTPFYYFAYGAACSEVLVDTLTGEHRLLRADILHDCGQSLNPAIDRGQIEGGFIQGMGWLTMEELWWDAKGHLKTHAPSTYKIPTANDRPDDLRIAIWDKGENLSETIYRSKAVGEPPFMLAISVFCALSDAVLAAGGGRRFPDLDAPATPERVLQAVESVKA</sequence>
<dbReference type="InterPro" id="IPR036856">
    <property type="entry name" value="Ald_Oxase/Xan_DH_a/b_sf"/>
</dbReference>
<evidence type="ECO:0000259" key="4">
    <source>
        <dbReference type="SMART" id="SM01008"/>
    </source>
</evidence>
<dbReference type="Pfam" id="PF01315">
    <property type="entry name" value="Ald_Xan_dh_C"/>
    <property type="match status" value="1"/>
</dbReference>
<evidence type="ECO:0000313" key="6">
    <source>
        <dbReference type="Proteomes" id="UP001294412"/>
    </source>
</evidence>
<dbReference type="InterPro" id="IPR016208">
    <property type="entry name" value="Ald_Oxase/xanthine_DH-like"/>
</dbReference>
<dbReference type="InterPro" id="IPR000674">
    <property type="entry name" value="Ald_Oxase/Xan_DH_a/b"/>
</dbReference>
<keyword evidence="2 5" id="KW-0560">Oxidoreductase</keyword>
<name>A0ABU5HY03_9HYPH</name>
<feature type="domain" description="Aldehyde oxidase/xanthine dehydrogenase a/b hammerhead" evidence="4">
    <location>
        <begin position="49"/>
        <end position="156"/>
    </location>
</feature>
<dbReference type="InterPro" id="IPR014309">
    <property type="entry name" value="Xanthine_DH_Mopterin-bd_su"/>
</dbReference>
<dbReference type="Pfam" id="PF02738">
    <property type="entry name" value="MoCoBD_1"/>
    <property type="match status" value="1"/>
</dbReference>
<dbReference type="Proteomes" id="UP001294412">
    <property type="component" value="Unassembled WGS sequence"/>
</dbReference>
<dbReference type="NCBIfam" id="TIGR02965">
    <property type="entry name" value="xanthine_xdhB"/>
    <property type="match status" value="1"/>
</dbReference>
<reference evidence="5 6" key="1">
    <citation type="submission" date="2023-12" db="EMBL/GenBank/DDBJ databases">
        <title>Description of Novel Strain Fulvimarina sp. 2208YS6-2-32 isolated from Uroteuthis (Photololigo) edulis.</title>
        <authorList>
            <person name="Park J.-S."/>
        </authorList>
    </citation>
    <scope>NUCLEOTIDE SEQUENCE [LARGE SCALE GENOMIC DNA]</scope>
    <source>
        <strain evidence="5 6">2208YS6-2-32</strain>
    </source>
</reference>
<evidence type="ECO:0000313" key="5">
    <source>
        <dbReference type="EMBL" id="MDY8108015.1"/>
    </source>
</evidence>
<keyword evidence="6" id="KW-1185">Reference proteome</keyword>
<dbReference type="InterPro" id="IPR037165">
    <property type="entry name" value="AldOxase/xan_DH_Mopterin-bd_sf"/>
</dbReference>
<dbReference type="InterPro" id="IPR046867">
    <property type="entry name" value="AldOxase/xan_DH_MoCoBD2"/>
</dbReference>
<proteinExistence type="predicted"/>
<dbReference type="Gene3D" id="3.30.365.10">
    <property type="entry name" value="Aldehyde oxidase/xanthine dehydrogenase, molybdopterin binding domain"/>
    <property type="match status" value="4"/>
</dbReference>
<dbReference type="PANTHER" id="PTHR11908">
    <property type="entry name" value="XANTHINE DEHYDROGENASE"/>
    <property type="match status" value="1"/>
</dbReference>
<organism evidence="5 6">
    <name type="scientific">Fulvimarina uroteuthidis</name>
    <dbReference type="NCBI Taxonomy" id="3098149"/>
    <lineage>
        <taxon>Bacteria</taxon>
        <taxon>Pseudomonadati</taxon>
        <taxon>Pseudomonadota</taxon>
        <taxon>Alphaproteobacteria</taxon>
        <taxon>Hyphomicrobiales</taxon>
        <taxon>Aurantimonadaceae</taxon>
        <taxon>Fulvimarina</taxon>
    </lineage>
</organism>